<protein>
    <submittedName>
        <fullName evidence="1">Uncharacterized protein</fullName>
    </submittedName>
</protein>
<name>A0A7W1X8L0_9BACL</name>
<sequence length="52" mass="5778">MATRIQTYCVLYRDRRTDEARAITVDAPNARAAENKVKALRGNVEIIAVSVS</sequence>
<dbReference type="Proteomes" id="UP000530514">
    <property type="component" value="Unassembled WGS sequence"/>
</dbReference>
<evidence type="ECO:0000313" key="1">
    <source>
        <dbReference type="EMBL" id="MBA4542063.1"/>
    </source>
</evidence>
<keyword evidence="2" id="KW-1185">Reference proteome</keyword>
<dbReference type="RefSeq" id="WP_160173789.1">
    <property type="nucleotide sequence ID" value="NZ_JACEIP010000004.1"/>
</dbReference>
<proteinExistence type="predicted"/>
<gene>
    <name evidence="1" type="ORF">H1164_04000</name>
</gene>
<organism evidence="1 2">
    <name type="scientific">Thermoactinomyces daqus</name>
    <dbReference type="NCBI Taxonomy" id="1329516"/>
    <lineage>
        <taxon>Bacteria</taxon>
        <taxon>Bacillati</taxon>
        <taxon>Bacillota</taxon>
        <taxon>Bacilli</taxon>
        <taxon>Bacillales</taxon>
        <taxon>Thermoactinomycetaceae</taxon>
        <taxon>Thermoactinomyces</taxon>
    </lineage>
</organism>
<comment type="caution">
    <text evidence="1">The sequence shown here is derived from an EMBL/GenBank/DDBJ whole genome shotgun (WGS) entry which is preliminary data.</text>
</comment>
<reference evidence="1 2" key="1">
    <citation type="submission" date="2020-07" db="EMBL/GenBank/DDBJ databases">
        <authorList>
            <person name="Feng H."/>
        </authorList>
    </citation>
    <scope>NUCLEOTIDE SEQUENCE [LARGE SCALE GENOMIC DNA]</scope>
    <source>
        <strain evidence="2">s-11</strain>
    </source>
</reference>
<dbReference type="EMBL" id="JACEIP010000004">
    <property type="protein sequence ID" value="MBA4542063.1"/>
    <property type="molecule type" value="Genomic_DNA"/>
</dbReference>
<evidence type="ECO:0000313" key="2">
    <source>
        <dbReference type="Proteomes" id="UP000530514"/>
    </source>
</evidence>
<dbReference type="AlphaFoldDB" id="A0A7W1X8L0"/>
<accession>A0A7W1X8L0</accession>